<accession>A0A183DL13</accession>
<organism evidence="4">
    <name type="scientific">Gongylonema pulchrum</name>
    <dbReference type="NCBI Taxonomy" id="637853"/>
    <lineage>
        <taxon>Eukaryota</taxon>
        <taxon>Metazoa</taxon>
        <taxon>Ecdysozoa</taxon>
        <taxon>Nematoda</taxon>
        <taxon>Chromadorea</taxon>
        <taxon>Rhabditida</taxon>
        <taxon>Spirurina</taxon>
        <taxon>Spiruromorpha</taxon>
        <taxon>Spiruroidea</taxon>
        <taxon>Gongylonematidae</taxon>
        <taxon>Gongylonema</taxon>
    </lineage>
</organism>
<protein>
    <submittedName>
        <fullName evidence="4">Lipoprotein</fullName>
    </submittedName>
</protein>
<dbReference type="AlphaFoldDB" id="A0A183DL13"/>
<gene>
    <name evidence="2" type="ORF">GPUH_LOCUS9402</name>
</gene>
<reference evidence="4" key="1">
    <citation type="submission" date="2016-06" db="UniProtKB">
        <authorList>
            <consortium name="WormBaseParasite"/>
        </authorList>
    </citation>
    <scope>IDENTIFICATION</scope>
</reference>
<sequence>MSILLYRPPAKIDGKFAATSLVISFAILLVQCGSEKKPKYEITNSMRTIATPAMPMSPSSPPQLQPMSPSQQLVTPAPEQQTPA</sequence>
<proteinExistence type="predicted"/>
<name>A0A183DL13_9BILA</name>
<dbReference type="EMBL" id="UYRT01030669">
    <property type="protein sequence ID" value="VDK71949.1"/>
    <property type="molecule type" value="Genomic_DNA"/>
</dbReference>
<evidence type="ECO:0000313" key="4">
    <source>
        <dbReference type="WBParaSite" id="GPUH_0000941501-mRNA-1"/>
    </source>
</evidence>
<evidence type="ECO:0000313" key="2">
    <source>
        <dbReference type="EMBL" id="VDK71949.1"/>
    </source>
</evidence>
<evidence type="ECO:0000313" key="3">
    <source>
        <dbReference type="Proteomes" id="UP000271098"/>
    </source>
</evidence>
<dbReference type="Proteomes" id="UP000271098">
    <property type="component" value="Unassembled WGS sequence"/>
</dbReference>
<evidence type="ECO:0000256" key="1">
    <source>
        <dbReference type="SAM" id="MobiDB-lite"/>
    </source>
</evidence>
<dbReference type="WBParaSite" id="GPUH_0000941501-mRNA-1">
    <property type="protein sequence ID" value="GPUH_0000941501-mRNA-1"/>
    <property type="gene ID" value="GPUH_0000941501"/>
</dbReference>
<keyword evidence="3" id="KW-1185">Reference proteome</keyword>
<reference evidence="2 3" key="2">
    <citation type="submission" date="2018-11" db="EMBL/GenBank/DDBJ databases">
        <authorList>
            <consortium name="Pathogen Informatics"/>
        </authorList>
    </citation>
    <scope>NUCLEOTIDE SEQUENCE [LARGE SCALE GENOMIC DNA]</scope>
</reference>
<feature type="region of interest" description="Disordered" evidence="1">
    <location>
        <begin position="51"/>
        <end position="84"/>
    </location>
</feature>